<feature type="compositionally biased region" description="Basic and acidic residues" evidence="1">
    <location>
        <begin position="405"/>
        <end position="428"/>
    </location>
</feature>
<keyword evidence="3" id="KW-1185">Reference proteome</keyword>
<evidence type="ECO:0000313" key="2">
    <source>
        <dbReference type="EMBL" id="KAK7687311.1"/>
    </source>
</evidence>
<feature type="compositionally biased region" description="Pro residues" evidence="1">
    <location>
        <begin position="486"/>
        <end position="503"/>
    </location>
</feature>
<accession>A0AAW0G2Q7</accession>
<dbReference type="EMBL" id="JASBNA010000014">
    <property type="protein sequence ID" value="KAK7687311.1"/>
    <property type="molecule type" value="Genomic_DNA"/>
</dbReference>
<evidence type="ECO:0000313" key="3">
    <source>
        <dbReference type="Proteomes" id="UP001385951"/>
    </source>
</evidence>
<feature type="compositionally biased region" description="Polar residues" evidence="1">
    <location>
        <begin position="196"/>
        <end position="205"/>
    </location>
</feature>
<dbReference type="Proteomes" id="UP001385951">
    <property type="component" value="Unassembled WGS sequence"/>
</dbReference>
<feature type="compositionally biased region" description="Pro residues" evidence="1">
    <location>
        <begin position="207"/>
        <end position="219"/>
    </location>
</feature>
<feature type="compositionally biased region" description="Low complexity" evidence="1">
    <location>
        <begin position="470"/>
        <end position="479"/>
    </location>
</feature>
<dbReference type="AlphaFoldDB" id="A0AAW0G2Q7"/>
<feature type="compositionally biased region" description="Gly residues" evidence="1">
    <location>
        <begin position="528"/>
        <end position="537"/>
    </location>
</feature>
<feature type="compositionally biased region" description="Low complexity" evidence="1">
    <location>
        <begin position="180"/>
        <end position="190"/>
    </location>
</feature>
<organism evidence="2 3">
    <name type="scientific">Cerrena zonata</name>
    <dbReference type="NCBI Taxonomy" id="2478898"/>
    <lineage>
        <taxon>Eukaryota</taxon>
        <taxon>Fungi</taxon>
        <taxon>Dikarya</taxon>
        <taxon>Basidiomycota</taxon>
        <taxon>Agaricomycotina</taxon>
        <taxon>Agaricomycetes</taxon>
        <taxon>Polyporales</taxon>
        <taxon>Cerrenaceae</taxon>
        <taxon>Cerrena</taxon>
    </lineage>
</organism>
<evidence type="ECO:0000256" key="1">
    <source>
        <dbReference type="SAM" id="MobiDB-lite"/>
    </source>
</evidence>
<proteinExistence type="predicted"/>
<name>A0AAW0G2Q7_9APHY</name>
<feature type="region of interest" description="Disordered" evidence="1">
    <location>
        <begin position="380"/>
        <end position="537"/>
    </location>
</feature>
<gene>
    <name evidence="2" type="ORF">QCA50_009816</name>
</gene>
<protein>
    <submittedName>
        <fullName evidence="2">Uncharacterized protein</fullName>
    </submittedName>
</protein>
<feature type="region of interest" description="Disordered" evidence="1">
    <location>
        <begin position="172"/>
        <end position="221"/>
    </location>
</feature>
<feature type="region of interest" description="Disordered" evidence="1">
    <location>
        <begin position="336"/>
        <end position="363"/>
    </location>
</feature>
<sequence length="537" mass="58663">MSLDQNLFTLNIEPSKDDPNVLDLTDPSGNAHYRKARVPGNVYKINVYDPLSESLLATATAPNATSKHKTIELHNPSSVVELKYSGTISFKWRFKWEEHEFEWKREECYILRKPDPAVLVAVTKEPPGRLRTSTVQILDYNLNRFDINDRKGLEIVMLTALLTFQDTNDAYHAPTPTPPTVTASTKPTTPGLEANVPSTSSNLPPQSHGPPPMIPPKPAPKTGVERVAELHMIRTLQGVGEANEVEIGVEGGIDDYARYAEGLLKVRTAAVAMTLYFDIAMECQDEAMLFVTIRSASAAQVPKVLQVVEQTKRLRHKSGLAESEDLFQYVVYDAHSGKSKGPKRINLDDPTPTGSKGYKPPSSLMIHLSKIDMPELRPRAESGLTSKPSKYGRDKPPIPVANAKPKKDDKKDKKDKKDDKKHKKDSDKPPAPNKHTRPTGSSPGSSHIRPQSSAFGTNDPFPPSIRYDDSFPYSSPSFPGGSGPSFPVPPPPSPGPFAAPPTHPYHSGGAASSFYGPGPGFNTQSPTGGYGYNPGYL</sequence>
<reference evidence="2 3" key="1">
    <citation type="submission" date="2022-09" db="EMBL/GenBank/DDBJ databases">
        <authorList>
            <person name="Palmer J.M."/>
        </authorList>
    </citation>
    <scope>NUCLEOTIDE SEQUENCE [LARGE SCALE GENOMIC DNA]</scope>
    <source>
        <strain evidence="2 3">DSM 7382</strain>
    </source>
</reference>
<comment type="caution">
    <text evidence="2">The sequence shown here is derived from an EMBL/GenBank/DDBJ whole genome shotgun (WGS) entry which is preliminary data.</text>
</comment>
<feature type="compositionally biased region" description="Polar residues" evidence="1">
    <location>
        <begin position="438"/>
        <end position="456"/>
    </location>
</feature>